<name>A0A8S1HMF4_9PELO</name>
<accession>A0A8S1HMF4</accession>
<reference evidence="1" key="1">
    <citation type="submission" date="2020-10" db="EMBL/GenBank/DDBJ databases">
        <authorList>
            <person name="Kikuchi T."/>
        </authorList>
    </citation>
    <scope>NUCLEOTIDE SEQUENCE</scope>
    <source>
        <strain evidence="1">NKZ352</strain>
    </source>
</reference>
<evidence type="ECO:0000313" key="2">
    <source>
        <dbReference type="Proteomes" id="UP000835052"/>
    </source>
</evidence>
<sequence length="126" mass="14377">MPESRGSQRNKKKLEEVRLQGNEYEHKDEISGRQSASVIWLRFTGDRVSNSSATPTGKPKLETSVLMFPYRAKTTILLARRLFRASGSEKQVEELHANDWLDGNNWTSDSPFLPPIVVEDKSPKYL</sequence>
<gene>
    <name evidence="1" type="ORF">CAUJ_LOCUS12366</name>
</gene>
<dbReference type="AlphaFoldDB" id="A0A8S1HMF4"/>
<protein>
    <submittedName>
        <fullName evidence="1">Uncharacterized protein</fullName>
    </submittedName>
</protein>
<comment type="caution">
    <text evidence="1">The sequence shown here is derived from an EMBL/GenBank/DDBJ whole genome shotgun (WGS) entry which is preliminary data.</text>
</comment>
<dbReference type="Proteomes" id="UP000835052">
    <property type="component" value="Unassembled WGS sequence"/>
</dbReference>
<evidence type="ECO:0000313" key="1">
    <source>
        <dbReference type="EMBL" id="CAD6196452.1"/>
    </source>
</evidence>
<keyword evidence="2" id="KW-1185">Reference proteome</keyword>
<organism evidence="1 2">
    <name type="scientific">Caenorhabditis auriculariae</name>
    <dbReference type="NCBI Taxonomy" id="2777116"/>
    <lineage>
        <taxon>Eukaryota</taxon>
        <taxon>Metazoa</taxon>
        <taxon>Ecdysozoa</taxon>
        <taxon>Nematoda</taxon>
        <taxon>Chromadorea</taxon>
        <taxon>Rhabditida</taxon>
        <taxon>Rhabditina</taxon>
        <taxon>Rhabditomorpha</taxon>
        <taxon>Rhabditoidea</taxon>
        <taxon>Rhabditidae</taxon>
        <taxon>Peloderinae</taxon>
        <taxon>Caenorhabditis</taxon>
    </lineage>
</organism>
<dbReference type="EMBL" id="CAJGYM010000072">
    <property type="protein sequence ID" value="CAD6196452.1"/>
    <property type="molecule type" value="Genomic_DNA"/>
</dbReference>
<proteinExistence type="predicted"/>